<dbReference type="InterPro" id="IPR030678">
    <property type="entry name" value="Peptide/Ni-bd"/>
</dbReference>
<evidence type="ECO:0000313" key="3">
    <source>
        <dbReference type="EMBL" id="VFJ89452.1"/>
    </source>
</evidence>
<accession>A0A450UB89</accession>
<dbReference type="GO" id="GO:0030288">
    <property type="term" value="C:outer membrane-bounded periplasmic space"/>
    <property type="evidence" value="ECO:0007669"/>
    <property type="project" value="UniProtKB-ARBA"/>
</dbReference>
<protein>
    <submittedName>
        <fullName evidence="3">Peptide/nickel transport system substrate-binding protein</fullName>
    </submittedName>
</protein>
<dbReference type="Gene3D" id="3.40.190.10">
    <property type="entry name" value="Periplasmic binding protein-like II"/>
    <property type="match status" value="1"/>
</dbReference>
<proteinExistence type="predicted"/>
<dbReference type="EMBL" id="CAADFF010000015">
    <property type="protein sequence ID" value="VFJ89452.1"/>
    <property type="molecule type" value="Genomic_DNA"/>
</dbReference>
<dbReference type="PROSITE" id="PS51257">
    <property type="entry name" value="PROKAR_LIPOPROTEIN"/>
    <property type="match status" value="1"/>
</dbReference>
<dbReference type="PANTHER" id="PTHR30290">
    <property type="entry name" value="PERIPLASMIC BINDING COMPONENT OF ABC TRANSPORTER"/>
    <property type="match status" value="1"/>
</dbReference>
<organism evidence="3">
    <name type="scientific">Candidatus Kentrum sp. LFY</name>
    <dbReference type="NCBI Taxonomy" id="2126342"/>
    <lineage>
        <taxon>Bacteria</taxon>
        <taxon>Pseudomonadati</taxon>
        <taxon>Pseudomonadota</taxon>
        <taxon>Gammaproteobacteria</taxon>
        <taxon>Candidatus Kentrum</taxon>
    </lineage>
</organism>
<evidence type="ECO:0000259" key="1">
    <source>
        <dbReference type="Pfam" id="PF00496"/>
    </source>
</evidence>
<dbReference type="PIRSF" id="PIRSF002741">
    <property type="entry name" value="MppA"/>
    <property type="match status" value="1"/>
</dbReference>
<dbReference type="GO" id="GO:0043190">
    <property type="term" value="C:ATP-binding cassette (ABC) transporter complex"/>
    <property type="evidence" value="ECO:0007669"/>
    <property type="project" value="InterPro"/>
</dbReference>
<dbReference type="SUPFAM" id="SSF53850">
    <property type="entry name" value="Periplasmic binding protein-like II"/>
    <property type="match status" value="1"/>
</dbReference>
<gene>
    <name evidence="2" type="ORF">BECKLFY1418A_GA0070994_100261</name>
    <name evidence="3" type="ORF">BECKLFY1418B_GA0070995_101520</name>
</gene>
<name>A0A450UB89_9GAMM</name>
<dbReference type="InterPro" id="IPR000914">
    <property type="entry name" value="SBP_5_dom"/>
</dbReference>
<dbReference type="EMBL" id="CAADFH010000002">
    <property type="protein sequence ID" value="VFJ87789.1"/>
    <property type="molecule type" value="Genomic_DNA"/>
</dbReference>
<dbReference type="Pfam" id="PF00496">
    <property type="entry name" value="SBP_bac_5"/>
    <property type="match status" value="1"/>
</dbReference>
<reference evidence="3" key="1">
    <citation type="submission" date="2019-02" db="EMBL/GenBank/DDBJ databases">
        <authorList>
            <person name="Gruber-Vodicka R. H."/>
            <person name="Seah K. B. B."/>
        </authorList>
    </citation>
    <scope>NUCLEOTIDE SEQUENCE</scope>
    <source>
        <strain evidence="2">BECK_M6</strain>
        <strain evidence="3">BECK_M7</strain>
    </source>
</reference>
<dbReference type="InterPro" id="IPR039424">
    <property type="entry name" value="SBP_5"/>
</dbReference>
<evidence type="ECO:0000313" key="2">
    <source>
        <dbReference type="EMBL" id="VFJ87789.1"/>
    </source>
</evidence>
<feature type="domain" description="Solute-binding protein family 5" evidence="1">
    <location>
        <begin position="117"/>
        <end position="420"/>
    </location>
</feature>
<dbReference type="Gene3D" id="3.90.76.10">
    <property type="entry name" value="Dipeptide-binding Protein, Domain 1"/>
    <property type="match status" value="1"/>
</dbReference>
<sequence>MSVREQASLKESKVYQFIKWLLLILTGFTLLSACDDGKKASSTSEVIPEIIRFGLAASPITLDPRFDTDATSMRINRLLYDRLVDFDEASRAIPALAKWHRVTDLHYRFTFGAKRRRFHNGRLLTAFDVKATYDSVLDTSVASPHRSMLAVIEKITVPDQGTIDFHLHTPDPLFPGRLTLGILPGDLIVQAHPFNRKPIGSGPLALSAWPEEGKLRLRRLSDNLIIEFIHIPETTVRVLKLLRGEIDLIQNDILPELTAWLSNRKDVIVKTAPGINFAYLGFHLQDPVVGNPDVRKAVAHALDREAIIRYVLGGAARPANGLLTPNHWAGHPSLQPITFDPAKARTLLAKAGYTEKHRPDLVYKTSNDPLRIRLATIIQDQLRNVGFDVDLRSHDWGTFYGDIKAGRFRIYSLAWVSIKMPDIFEYAFHSASIPPAGANRGRFVDAFADHLIDEAKATPHPSHQAALYRQLQEYLLTLLPYVPLWYEDNVLITRNHITGHELTPDGNYDGLATVQRMTKHAKTHR</sequence>
<dbReference type="GO" id="GO:0015833">
    <property type="term" value="P:peptide transport"/>
    <property type="evidence" value="ECO:0007669"/>
    <property type="project" value="TreeGrafter"/>
</dbReference>
<dbReference type="Gene3D" id="3.10.105.10">
    <property type="entry name" value="Dipeptide-binding Protein, Domain 3"/>
    <property type="match status" value="1"/>
</dbReference>
<dbReference type="CDD" id="cd00995">
    <property type="entry name" value="PBP2_NikA_DppA_OppA_like"/>
    <property type="match status" value="1"/>
</dbReference>
<dbReference type="AlphaFoldDB" id="A0A450UB89"/>
<dbReference type="GO" id="GO:1904680">
    <property type="term" value="F:peptide transmembrane transporter activity"/>
    <property type="evidence" value="ECO:0007669"/>
    <property type="project" value="TreeGrafter"/>
</dbReference>